<evidence type="ECO:0000313" key="2">
    <source>
        <dbReference type="EMBL" id="OEH81025.1"/>
    </source>
</evidence>
<reference evidence="2 3" key="1">
    <citation type="submission" date="2016-09" db="EMBL/GenBank/DDBJ databases">
        <authorList>
            <person name="Capua I."/>
            <person name="De Benedictis P."/>
            <person name="Joannis T."/>
            <person name="Lombin L.H."/>
            <person name="Cattoli G."/>
        </authorList>
    </citation>
    <scope>NUCLEOTIDE SEQUENCE [LARGE SCALE GENOMIC DNA]</scope>
    <source>
        <strain evidence="2 3">LMG 25899</strain>
    </source>
</reference>
<organism evidence="2 3">
    <name type="scientific">Enterococcus rivorum</name>
    <dbReference type="NCBI Taxonomy" id="762845"/>
    <lineage>
        <taxon>Bacteria</taxon>
        <taxon>Bacillati</taxon>
        <taxon>Bacillota</taxon>
        <taxon>Bacilli</taxon>
        <taxon>Lactobacillales</taxon>
        <taxon>Enterococcaceae</taxon>
        <taxon>Enterococcus</taxon>
    </lineage>
</organism>
<dbReference type="Pfam" id="PF01909">
    <property type="entry name" value="NTP_transf_2"/>
    <property type="match status" value="1"/>
</dbReference>
<name>A0A1E5KT10_9ENTE</name>
<keyword evidence="3" id="KW-1185">Reference proteome</keyword>
<protein>
    <recommendedName>
        <fullName evidence="1">Polymerase nucleotidyl transferase domain-containing protein</fullName>
    </recommendedName>
</protein>
<feature type="domain" description="Polymerase nucleotidyl transferase" evidence="1">
    <location>
        <begin position="33"/>
        <end position="79"/>
    </location>
</feature>
<evidence type="ECO:0000259" key="1">
    <source>
        <dbReference type="Pfam" id="PF01909"/>
    </source>
</evidence>
<sequence>MKQKSNELLHQKKYEGLIPKNNSTTVYHAILTEFVQLVSQNNPDIESILLVGSYARGEASSTSDVDLYCIFKEIDEKKLAIIGDIVKNVTQNDSRLEFNPQCFSINEFQSLPFSRFINPSIVYFESVHLFGSFPLKIPTKQDIEQSWKGICAETLLSIRHYMSSNESSETINSKKITTFVLKPLIATLKLKQYLIQGYYPNTLVSLEPLLDEDYTILLKWSLSPELLQNEIKRDYVSVLTKLHQLAASIFNHE</sequence>
<accession>A0A1E5KT10</accession>
<dbReference type="InterPro" id="IPR043519">
    <property type="entry name" value="NT_sf"/>
</dbReference>
<dbReference type="CDD" id="cd05403">
    <property type="entry name" value="NT_KNTase_like"/>
    <property type="match status" value="1"/>
</dbReference>
<dbReference type="SUPFAM" id="SSF81301">
    <property type="entry name" value="Nucleotidyltransferase"/>
    <property type="match status" value="1"/>
</dbReference>
<dbReference type="GO" id="GO:0016779">
    <property type="term" value="F:nucleotidyltransferase activity"/>
    <property type="evidence" value="ECO:0007669"/>
    <property type="project" value="InterPro"/>
</dbReference>
<dbReference type="PANTHER" id="PTHR33933:SF1">
    <property type="entry name" value="PROTEIN ADENYLYLTRANSFERASE MNTA-RELATED"/>
    <property type="match status" value="1"/>
</dbReference>
<proteinExistence type="predicted"/>
<dbReference type="STRING" id="762845.BCR26_05810"/>
<dbReference type="InterPro" id="IPR002934">
    <property type="entry name" value="Polymerase_NTP_transf_dom"/>
</dbReference>
<dbReference type="Proteomes" id="UP000095256">
    <property type="component" value="Unassembled WGS sequence"/>
</dbReference>
<dbReference type="Gene3D" id="3.30.460.10">
    <property type="entry name" value="Beta Polymerase, domain 2"/>
    <property type="match status" value="1"/>
</dbReference>
<dbReference type="EMBL" id="MIEK01000067">
    <property type="protein sequence ID" value="OEH81025.1"/>
    <property type="molecule type" value="Genomic_DNA"/>
</dbReference>
<dbReference type="PANTHER" id="PTHR33933">
    <property type="entry name" value="NUCLEOTIDYLTRANSFERASE"/>
    <property type="match status" value="1"/>
</dbReference>
<comment type="caution">
    <text evidence="2">The sequence shown here is derived from an EMBL/GenBank/DDBJ whole genome shotgun (WGS) entry which is preliminary data.</text>
</comment>
<dbReference type="AlphaFoldDB" id="A0A1E5KT10"/>
<gene>
    <name evidence="2" type="ORF">BCR26_05810</name>
</gene>
<evidence type="ECO:0000313" key="3">
    <source>
        <dbReference type="Proteomes" id="UP000095256"/>
    </source>
</evidence>
<dbReference type="InterPro" id="IPR052548">
    <property type="entry name" value="Type_VII_TA_antitoxin"/>
</dbReference>
<dbReference type="RefSeq" id="WP_069700013.1">
    <property type="nucleotide sequence ID" value="NZ_JAGGMA010000005.1"/>
</dbReference>